<evidence type="ECO:0000313" key="3">
    <source>
        <dbReference type="Proteomes" id="UP000272942"/>
    </source>
</evidence>
<dbReference type="EMBL" id="UZAN01000015">
    <property type="protein sequence ID" value="VDP13648.1"/>
    <property type="molecule type" value="Genomic_DNA"/>
</dbReference>
<reference evidence="4" key="1">
    <citation type="submission" date="2016-06" db="UniProtKB">
        <authorList>
            <consortium name="WormBaseParasite"/>
        </authorList>
    </citation>
    <scope>IDENTIFICATION</scope>
</reference>
<name>A0A182ZZ76_9TREM</name>
<accession>A0A182ZZ76</accession>
<evidence type="ECO:0000313" key="2">
    <source>
        <dbReference type="EMBL" id="VDP13648.1"/>
    </source>
</evidence>
<evidence type="ECO:0000256" key="1">
    <source>
        <dbReference type="SAM" id="MobiDB-lite"/>
    </source>
</evidence>
<keyword evidence="3" id="KW-1185">Reference proteome</keyword>
<feature type="compositionally biased region" description="Low complexity" evidence="1">
    <location>
        <begin position="73"/>
        <end position="90"/>
    </location>
</feature>
<sequence length="151" mass="16773">MLHHAYFLYCSQLAQAVILKEVQRLHQAQAASSASLFAAAPPPELTANVQARVTTYVRKYMESKGAFYRRRVQQPPVQLKSQQQQHQNMHPSHHHHHHNPVAPPRPNLPNVSIPPQAGGSRPAWTSSAGPVDRVSLSPKPVHNLVGFDGRP</sequence>
<feature type="region of interest" description="Disordered" evidence="1">
    <location>
        <begin position="67"/>
        <end position="151"/>
    </location>
</feature>
<dbReference type="InterPro" id="IPR038190">
    <property type="entry name" value="SRI_sf"/>
</dbReference>
<dbReference type="Proteomes" id="UP000272942">
    <property type="component" value="Unassembled WGS sequence"/>
</dbReference>
<dbReference type="WBParaSite" id="ECPE_0000001001-mRNA-1">
    <property type="protein sequence ID" value="ECPE_0000001001-mRNA-1"/>
    <property type="gene ID" value="ECPE_0000001001"/>
</dbReference>
<reference evidence="2 3" key="2">
    <citation type="submission" date="2018-11" db="EMBL/GenBank/DDBJ databases">
        <authorList>
            <consortium name="Pathogen Informatics"/>
        </authorList>
    </citation>
    <scope>NUCLEOTIDE SEQUENCE [LARGE SCALE GENOMIC DNA]</scope>
    <source>
        <strain evidence="2 3">Egypt</strain>
    </source>
</reference>
<gene>
    <name evidence="2" type="ORF">ECPE_LOCUS11</name>
</gene>
<dbReference type="Gene3D" id="1.10.1740.100">
    <property type="entry name" value="Set2, Rpb1 interacting domain"/>
    <property type="match status" value="1"/>
</dbReference>
<proteinExistence type="predicted"/>
<dbReference type="AlphaFoldDB" id="A0A182ZZ76"/>
<protein>
    <submittedName>
        <fullName evidence="4">SRI domain-containing protein</fullName>
    </submittedName>
</protein>
<organism evidence="4">
    <name type="scientific">Echinostoma caproni</name>
    <dbReference type="NCBI Taxonomy" id="27848"/>
    <lineage>
        <taxon>Eukaryota</taxon>
        <taxon>Metazoa</taxon>
        <taxon>Spiralia</taxon>
        <taxon>Lophotrochozoa</taxon>
        <taxon>Platyhelminthes</taxon>
        <taxon>Trematoda</taxon>
        <taxon>Digenea</taxon>
        <taxon>Plagiorchiida</taxon>
        <taxon>Echinostomata</taxon>
        <taxon>Echinostomatoidea</taxon>
        <taxon>Echinostomatidae</taxon>
        <taxon>Echinostoma</taxon>
    </lineage>
</organism>
<evidence type="ECO:0000313" key="4">
    <source>
        <dbReference type="WBParaSite" id="ECPE_0000001001-mRNA-1"/>
    </source>
</evidence>